<feature type="region of interest" description="Disordered" evidence="10">
    <location>
        <begin position="455"/>
        <end position="502"/>
    </location>
</feature>
<protein>
    <recommendedName>
        <fullName evidence="1">non-specific serine/threonine protein kinase</fullName>
        <ecNumber evidence="1">2.7.11.1</ecNumber>
    </recommendedName>
</protein>
<reference evidence="13 14" key="1">
    <citation type="submission" date="2019-12" db="EMBL/GenBank/DDBJ databases">
        <title>WGS of CPCC 203550 I12A-02606.</title>
        <authorList>
            <person name="Jiang Z."/>
        </authorList>
    </citation>
    <scope>NUCLEOTIDE SEQUENCE [LARGE SCALE GENOMIC DNA]</scope>
    <source>
        <strain evidence="13 14">I12A-02606</strain>
    </source>
</reference>
<keyword evidence="3" id="KW-0808">Transferase</keyword>
<dbReference type="FunFam" id="1.10.510.10:FF:000021">
    <property type="entry name" value="Serine/threonine protein kinase"/>
    <property type="match status" value="1"/>
</dbReference>
<dbReference type="CDD" id="cd06577">
    <property type="entry name" value="PASTA_pknB"/>
    <property type="match status" value="1"/>
</dbReference>
<evidence type="ECO:0000313" key="14">
    <source>
        <dbReference type="Proteomes" id="UP000471126"/>
    </source>
</evidence>
<keyword evidence="6 13" id="KW-0418">Kinase</keyword>
<dbReference type="EMBL" id="JAAGWE010000041">
    <property type="protein sequence ID" value="NEM08582.1"/>
    <property type="molecule type" value="Genomic_DNA"/>
</dbReference>
<keyword evidence="2 13" id="KW-0723">Serine/threonine-protein kinase</keyword>
<proteinExistence type="predicted"/>
<name>A0A6P0GNQ3_9ACTN</name>
<evidence type="ECO:0000256" key="8">
    <source>
        <dbReference type="ARBA" id="ARBA00047899"/>
    </source>
</evidence>
<dbReference type="PROSITE" id="PS00108">
    <property type="entry name" value="PROTEIN_KINASE_ST"/>
    <property type="match status" value="1"/>
</dbReference>
<dbReference type="Gene3D" id="3.30.200.20">
    <property type="entry name" value="Phosphorylase Kinase, domain 1"/>
    <property type="match status" value="1"/>
</dbReference>
<dbReference type="InterPro" id="IPR008271">
    <property type="entry name" value="Ser/Thr_kinase_AS"/>
</dbReference>
<feature type="transmembrane region" description="Helical" evidence="11">
    <location>
        <begin position="327"/>
        <end position="347"/>
    </location>
</feature>
<gene>
    <name evidence="13" type="ORF">GCU54_21680</name>
</gene>
<dbReference type="GO" id="GO:0004674">
    <property type="term" value="F:protein serine/threonine kinase activity"/>
    <property type="evidence" value="ECO:0007669"/>
    <property type="project" value="UniProtKB-KW"/>
</dbReference>
<feature type="compositionally biased region" description="Acidic residues" evidence="10">
    <location>
        <begin position="460"/>
        <end position="474"/>
    </location>
</feature>
<dbReference type="InterPro" id="IPR000719">
    <property type="entry name" value="Prot_kinase_dom"/>
</dbReference>
<dbReference type="InterPro" id="IPR005543">
    <property type="entry name" value="PASTA_dom"/>
</dbReference>
<keyword evidence="11" id="KW-1133">Transmembrane helix</keyword>
<keyword evidence="5" id="KW-0547">Nucleotide-binding</keyword>
<feature type="compositionally biased region" description="Low complexity" evidence="10">
    <location>
        <begin position="355"/>
        <end position="392"/>
    </location>
</feature>
<evidence type="ECO:0000256" key="1">
    <source>
        <dbReference type="ARBA" id="ARBA00012513"/>
    </source>
</evidence>
<evidence type="ECO:0000256" key="3">
    <source>
        <dbReference type="ARBA" id="ARBA00022679"/>
    </source>
</evidence>
<dbReference type="Gene3D" id="1.10.510.10">
    <property type="entry name" value="Transferase(Phosphotransferase) domain 1"/>
    <property type="match status" value="1"/>
</dbReference>
<feature type="compositionally biased region" description="Gly residues" evidence="10">
    <location>
        <begin position="475"/>
        <end position="502"/>
    </location>
</feature>
<dbReference type="PANTHER" id="PTHR43289:SF6">
    <property type="entry name" value="SERINE_THREONINE-PROTEIN KINASE NEKL-3"/>
    <property type="match status" value="1"/>
</dbReference>
<dbReference type="Pfam" id="PF03793">
    <property type="entry name" value="PASTA"/>
    <property type="match status" value="1"/>
</dbReference>
<evidence type="ECO:0000256" key="7">
    <source>
        <dbReference type="ARBA" id="ARBA00022840"/>
    </source>
</evidence>
<evidence type="ECO:0000259" key="12">
    <source>
        <dbReference type="PROSITE" id="PS50011"/>
    </source>
</evidence>
<evidence type="ECO:0000256" key="4">
    <source>
        <dbReference type="ARBA" id="ARBA00022737"/>
    </source>
</evidence>
<dbReference type="Gene3D" id="3.30.10.20">
    <property type="match status" value="1"/>
</dbReference>
<sequence length="502" mass="50477">MDPTSELLGGRYRLESVLASGGMGRVWRATDTLLERTVAVKVLRSEYTGDPSFLQRFRAEARHAALLNDPHIAAVHDYGETVGPGGEPLAYLVMELVAGESLSDLLGRVGRLDVPTTLDLLRQTASALAAAHAAGVVHRDVKPGNVLVAPDGVVKITDFGIAWSASSVPLTGTGQVIGTAHYLSPEQAKGAKASPASDVYALGVVAYECLSGRRPFDGESSVQVALMQIQDEPPPLPPDVPADVRALVEGAMVKDPVVRYPDGAALRDAVDRVLRHRSAAPDARHDTVVLPAAAPAHTAVLPAAAPMPVPVPDTPAPGAPGRSRRGAVLAGVLALLALAVVGVVLALTSGDPEGTAASPTTSSSSPAPSSAATPAPTPAPTSSSAPTPTGPAPVDVVAADLVGRPLADVRAALTALGLQAQPQPVVTGEVPADQVTAVAPEGSVLPGQTVTVTYAVAPPADDDPGGDDGGDDDGGGNGNEGNRGNGNGNGGNGNGNGRGGDD</sequence>
<dbReference type="EC" id="2.7.11.1" evidence="1"/>
<evidence type="ECO:0000256" key="10">
    <source>
        <dbReference type="SAM" id="MobiDB-lite"/>
    </source>
</evidence>
<evidence type="ECO:0000256" key="9">
    <source>
        <dbReference type="ARBA" id="ARBA00048679"/>
    </source>
</evidence>
<dbReference type="SUPFAM" id="SSF56112">
    <property type="entry name" value="Protein kinase-like (PK-like)"/>
    <property type="match status" value="1"/>
</dbReference>
<comment type="catalytic activity">
    <reaction evidence="8">
        <text>L-threonyl-[protein] + ATP = O-phospho-L-threonyl-[protein] + ADP + H(+)</text>
        <dbReference type="Rhea" id="RHEA:46608"/>
        <dbReference type="Rhea" id="RHEA-COMP:11060"/>
        <dbReference type="Rhea" id="RHEA-COMP:11605"/>
        <dbReference type="ChEBI" id="CHEBI:15378"/>
        <dbReference type="ChEBI" id="CHEBI:30013"/>
        <dbReference type="ChEBI" id="CHEBI:30616"/>
        <dbReference type="ChEBI" id="CHEBI:61977"/>
        <dbReference type="ChEBI" id="CHEBI:456216"/>
        <dbReference type="EC" id="2.7.11.1"/>
    </reaction>
</comment>
<comment type="caution">
    <text evidence="13">The sequence shown here is derived from an EMBL/GenBank/DDBJ whole genome shotgun (WGS) entry which is preliminary data.</text>
</comment>
<dbReference type="SMART" id="SM00220">
    <property type="entry name" value="S_TKc"/>
    <property type="match status" value="1"/>
</dbReference>
<dbReference type="Pfam" id="PF00069">
    <property type="entry name" value="Pkinase"/>
    <property type="match status" value="1"/>
</dbReference>
<dbReference type="CDD" id="cd14014">
    <property type="entry name" value="STKc_PknB_like"/>
    <property type="match status" value="1"/>
</dbReference>
<dbReference type="FunFam" id="3.30.200.20:FF:000035">
    <property type="entry name" value="Serine/threonine protein kinase Stk1"/>
    <property type="match status" value="1"/>
</dbReference>
<evidence type="ECO:0000256" key="11">
    <source>
        <dbReference type="SAM" id="Phobius"/>
    </source>
</evidence>
<keyword evidence="4" id="KW-0677">Repeat</keyword>
<evidence type="ECO:0000313" key="13">
    <source>
        <dbReference type="EMBL" id="NEM08582.1"/>
    </source>
</evidence>
<organism evidence="13 14">
    <name type="scientific">Geodermatophilus normandii</name>
    <dbReference type="NCBI Taxonomy" id="1137989"/>
    <lineage>
        <taxon>Bacteria</taxon>
        <taxon>Bacillati</taxon>
        <taxon>Actinomycetota</taxon>
        <taxon>Actinomycetes</taxon>
        <taxon>Geodermatophilales</taxon>
        <taxon>Geodermatophilaceae</taxon>
        <taxon>Geodermatophilus</taxon>
    </lineage>
</organism>
<keyword evidence="11" id="KW-0472">Membrane</keyword>
<evidence type="ECO:0000256" key="2">
    <source>
        <dbReference type="ARBA" id="ARBA00022527"/>
    </source>
</evidence>
<feature type="region of interest" description="Disordered" evidence="10">
    <location>
        <begin position="351"/>
        <end position="392"/>
    </location>
</feature>
<keyword evidence="7" id="KW-0067">ATP-binding</keyword>
<feature type="domain" description="Protein kinase" evidence="12">
    <location>
        <begin position="12"/>
        <end position="274"/>
    </location>
</feature>
<dbReference type="Proteomes" id="UP000471126">
    <property type="component" value="Unassembled WGS sequence"/>
</dbReference>
<dbReference type="AlphaFoldDB" id="A0A6P0GNQ3"/>
<keyword evidence="11" id="KW-0812">Transmembrane</keyword>
<dbReference type="InterPro" id="IPR011009">
    <property type="entry name" value="Kinase-like_dom_sf"/>
</dbReference>
<evidence type="ECO:0000256" key="6">
    <source>
        <dbReference type="ARBA" id="ARBA00022777"/>
    </source>
</evidence>
<dbReference type="PROSITE" id="PS50011">
    <property type="entry name" value="PROTEIN_KINASE_DOM"/>
    <property type="match status" value="1"/>
</dbReference>
<dbReference type="GO" id="GO:0045717">
    <property type="term" value="P:negative regulation of fatty acid biosynthetic process"/>
    <property type="evidence" value="ECO:0007669"/>
    <property type="project" value="UniProtKB-ARBA"/>
</dbReference>
<dbReference type="PANTHER" id="PTHR43289">
    <property type="entry name" value="MITOGEN-ACTIVATED PROTEIN KINASE KINASE KINASE 20-RELATED"/>
    <property type="match status" value="1"/>
</dbReference>
<evidence type="ECO:0000256" key="5">
    <source>
        <dbReference type="ARBA" id="ARBA00022741"/>
    </source>
</evidence>
<dbReference type="RefSeq" id="WP_163478753.1">
    <property type="nucleotide sequence ID" value="NZ_JAAGWE010000041.1"/>
</dbReference>
<dbReference type="GO" id="GO:0005524">
    <property type="term" value="F:ATP binding"/>
    <property type="evidence" value="ECO:0007669"/>
    <property type="project" value="UniProtKB-KW"/>
</dbReference>
<accession>A0A6P0GNQ3</accession>
<comment type="catalytic activity">
    <reaction evidence="9">
        <text>L-seryl-[protein] + ATP = O-phospho-L-seryl-[protein] + ADP + H(+)</text>
        <dbReference type="Rhea" id="RHEA:17989"/>
        <dbReference type="Rhea" id="RHEA-COMP:9863"/>
        <dbReference type="Rhea" id="RHEA-COMP:11604"/>
        <dbReference type="ChEBI" id="CHEBI:15378"/>
        <dbReference type="ChEBI" id="CHEBI:29999"/>
        <dbReference type="ChEBI" id="CHEBI:30616"/>
        <dbReference type="ChEBI" id="CHEBI:83421"/>
        <dbReference type="ChEBI" id="CHEBI:456216"/>
        <dbReference type="EC" id="2.7.11.1"/>
    </reaction>
</comment>